<protein>
    <recommendedName>
        <fullName evidence="3">Peptidase aspartic putative domain-containing protein</fullName>
    </recommendedName>
</protein>
<evidence type="ECO:0000313" key="1">
    <source>
        <dbReference type="EMBL" id="GBM86596.1"/>
    </source>
</evidence>
<comment type="caution">
    <text evidence="1">The sequence shown here is derived from an EMBL/GenBank/DDBJ whole genome shotgun (WGS) entry which is preliminary data.</text>
</comment>
<dbReference type="Gene3D" id="2.40.70.10">
    <property type="entry name" value="Acid Proteases"/>
    <property type="match status" value="1"/>
</dbReference>
<dbReference type="InterPro" id="IPR021109">
    <property type="entry name" value="Peptidase_aspartic_dom_sf"/>
</dbReference>
<gene>
    <name evidence="1" type="ORF">AVEN_131417_1</name>
</gene>
<dbReference type="CDD" id="cd00303">
    <property type="entry name" value="retropepsin_like"/>
    <property type="match status" value="1"/>
</dbReference>
<name>A0A4Y2JBK6_ARAVE</name>
<dbReference type="AlphaFoldDB" id="A0A4Y2JBK6"/>
<sequence>MTCWKCFRKGHARACQANDDHSGKLTCGRLEERKIPTLNRTPEEGLKVSELSGGGNGLYLKGSICDAPCLFLVDTVTYITLLRADLARKLKERLIYTIPNMTLKTATGEKAKIKGKLDASIECGSRKFQHKIYVSDITDFCILGLDFLQNLNLQ</sequence>
<organism evidence="1 2">
    <name type="scientific">Araneus ventricosus</name>
    <name type="common">Orbweaver spider</name>
    <name type="synonym">Epeira ventricosa</name>
    <dbReference type="NCBI Taxonomy" id="182803"/>
    <lineage>
        <taxon>Eukaryota</taxon>
        <taxon>Metazoa</taxon>
        <taxon>Ecdysozoa</taxon>
        <taxon>Arthropoda</taxon>
        <taxon>Chelicerata</taxon>
        <taxon>Arachnida</taxon>
        <taxon>Araneae</taxon>
        <taxon>Araneomorphae</taxon>
        <taxon>Entelegynae</taxon>
        <taxon>Araneoidea</taxon>
        <taxon>Araneidae</taxon>
        <taxon>Araneus</taxon>
    </lineage>
</organism>
<dbReference type="Proteomes" id="UP000499080">
    <property type="component" value="Unassembled WGS sequence"/>
</dbReference>
<dbReference type="Pfam" id="PF13975">
    <property type="entry name" value="gag-asp_proteas"/>
    <property type="match status" value="1"/>
</dbReference>
<accession>A0A4Y2JBK6</accession>
<dbReference type="OrthoDB" id="6512026at2759"/>
<evidence type="ECO:0000313" key="2">
    <source>
        <dbReference type="Proteomes" id="UP000499080"/>
    </source>
</evidence>
<dbReference type="SUPFAM" id="SSF50630">
    <property type="entry name" value="Acid proteases"/>
    <property type="match status" value="1"/>
</dbReference>
<keyword evidence="2" id="KW-1185">Reference proteome</keyword>
<evidence type="ECO:0008006" key="3">
    <source>
        <dbReference type="Google" id="ProtNLM"/>
    </source>
</evidence>
<reference evidence="1 2" key="1">
    <citation type="journal article" date="2019" name="Sci. Rep.">
        <title>Orb-weaving spider Araneus ventricosus genome elucidates the spidroin gene catalogue.</title>
        <authorList>
            <person name="Kono N."/>
            <person name="Nakamura H."/>
            <person name="Ohtoshi R."/>
            <person name="Moran D.A.P."/>
            <person name="Shinohara A."/>
            <person name="Yoshida Y."/>
            <person name="Fujiwara M."/>
            <person name="Mori M."/>
            <person name="Tomita M."/>
            <person name="Arakawa K."/>
        </authorList>
    </citation>
    <scope>NUCLEOTIDE SEQUENCE [LARGE SCALE GENOMIC DNA]</scope>
</reference>
<dbReference type="EMBL" id="BGPR01003325">
    <property type="protein sequence ID" value="GBM86596.1"/>
    <property type="molecule type" value="Genomic_DNA"/>
</dbReference>
<proteinExistence type="predicted"/>